<keyword evidence="11" id="KW-1185">Reference proteome</keyword>
<evidence type="ECO:0000256" key="5">
    <source>
        <dbReference type="ARBA" id="ARBA00022759"/>
    </source>
</evidence>
<evidence type="ECO:0000256" key="1">
    <source>
        <dbReference type="ARBA" id="ARBA00004613"/>
    </source>
</evidence>
<keyword evidence="6 8" id="KW-0378">Hydrolase</keyword>
<dbReference type="Proteomes" id="UP000827986">
    <property type="component" value="Unassembled WGS sequence"/>
</dbReference>
<feature type="domain" description="Ribonuclease A-domain" evidence="9">
    <location>
        <begin position="140"/>
        <end position="259"/>
    </location>
</feature>
<evidence type="ECO:0000256" key="3">
    <source>
        <dbReference type="ARBA" id="ARBA00022525"/>
    </source>
</evidence>
<dbReference type="PANTHER" id="PTHR11437">
    <property type="entry name" value="RIBONUCLEASE"/>
    <property type="match status" value="1"/>
</dbReference>
<dbReference type="Pfam" id="PF00074">
    <property type="entry name" value="RnaseA"/>
    <property type="match status" value="1"/>
</dbReference>
<dbReference type="GO" id="GO:0050830">
    <property type="term" value="P:defense response to Gram-positive bacterium"/>
    <property type="evidence" value="ECO:0007669"/>
    <property type="project" value="TreeGrafter"/>
</dbReference>
<dbReference type="PROSITE" id="PS00127">
    <property type="entry name" value="RNASE_PANCREATIC"/>
    <property type="match status" value="1"/>
</dbReference>
<dbReference type="GO" id="GO:0004519">
    <property type="term" value="F:endonuclease activity"/>
    <property type="evidence" value="ECO:0007669"/>
    <property type="project" value="UniProtKB-KW"/>
</dbReference>
<dbReference type="InterPro" id="IPR036816">
    <property type="entry name" value="RNaseA-like_dom_sf"/>
</dbReference>
<reference evidence="10" key="1">
    <citation type="submission" date="2021-09" db="EMBL/GenBank/DDBJ databases">
        <title>The genome of Mauremys mutica provides insights into the evolution of semi-aquatic lifestyle.</title>
        <authorList>
            <person name="Gong S."/>
            <person name="Gao Y."/>
        </authorList>
    </citation>
    <scope>NUCLEOTIDE SEQUENCE</scope>
    <source>
        <strain evidence="10">MM-2020</strain>
        <tissue evidence="10">Muscle</tissue>
    </source>
</reference>
<dbReference type="GO" id="GO:0003676">
    <property type="term" value="F:nucleic acid binding"/>
    <property type="evidence" value="ECO:0007669"/>
    <property type="project" value="InterPro"/>
</dbReference>
<name>A0A9D3XNT0_9SAUR</name>
<dbReference type="GO" id="GO:0004540">
    <property type="term" value="F:RNA nuclease activity"/>
    <property type="evidence" value="ECO:0007669"/>
    <property type="project" value="TreeGrafter"/>
</dbReference>
<organism evidence="10 11">
    <name type="scientific">Mauremys mutica</name>
    <name type="common">yellowpond turtle</name>
    <dbReference type="NCBI Taxonomy" id="74926"/>
    <lineage>
        <taxon>Eukaryota</taxon>
        <taxon>Metazoa</taxon>
        <taxon>Chordata</taxon>
        <taxon>Craniata</taxon>
        <taxon>Vertebrata</taxon>
        <taxon>Euteleostomi</taxon>
        <taxon>Archelosauria</taxon>
        <taxon>Testudinata</taxon>
        <taxon>Testudines</taxon>
        <taxon>Cryptodira</taxon>
        <taxon>Durocryptodira</taxon>
        <taxon>Testudinoidea</taxon>
        <taxon>Geoemydidae</taxon>
        <taxon>Geoemydinae</taxon>
        <taxon>Mauremys</taxon>
    </lineage>
</organism>
<gene>
    <name evidence="10" type="ORF">KIL84_010234</name>
</gene>
<keyword evidence="8" id="KW-0732">Signal</keyword>
<keyword evidence="3" id="KW-0964">Secreted</keyword>
<comment type="similarity">
    <text evidence="2 8">Belongs to the pancreatic ribonuclease family.</text>
</comment>
<dbReference type="EMBL" id="JAHDVG010000467">
    <property type="protein sequence ID" value="KAH1182480.1"/>
    <property type="molecule type" value="Genomic_DNA"/>
</dbReference>
<dbReference type="AlphaFoldDB" id="A0A9D3XNT0"/>
<dbReference type="InterPro" id="IPR023412">
    <property type="entry name" value="RNaseA_domain"/>
</dbReference>
<evidence type="ECO:0000313" key="11">
    <source>
        <dbReference type="Proteomes" id="UP000827986"/>
    </source>
</evidence>
<evidence type="ECO:0000256" key="8">
    <source>
        <dbReference type="RuleBase" id="RU000651"/>
    </source>
</evidence>
<dbReference type="InterPro" id="IPR001427">
    <property type="entry name" value="RNaseA"/>
</dbReference>
<dbReference type="PRINTS" id="PR00794">
    <property type="entry name" value="RIBONUCLEASE"/>
</dbReference>
<sequence length="261" mass="29558">MPLHFSILLASCLSQLRAGASSWQFTTQYVDFPKTSGSIEVPGLARPTCEYPNTFLCTCHPRHLQMGSDGPAWLYITCYTTGRKMRVRFSSAITEIHHSDDSKGTRTWVDPVTEMAMAPRGPVLLLPLVLLTTGLAQLTEGASYQQFVNQHIDFPRSRVPNNQNYCDLLMQRRGLTHLVCKPINTFIHEPAGQLRDICGRGGRHIKRNLYDSKRTFRVTTCRETPGSRPRHCRYRASVRVTRVRVACNSNLPVHLEPTYLS</sequence>
<comment type="subcellular location">
    <subcellularLocation>
        <location evidence="1">Secreted</location>
    </subcellularLocation>
</comment>
<comment type="caution">
    <text evidence="10">The sequence shown here is derived from an EMBL/GenBank/DDBJ whole genome shotgun (WGS) entry which is preliminary data.</text>
</comment>
<proteinExistence type="inferred from homology"/>
<evidence type="ECO:0000256" key="2">
    <source>
        <dbReference type="ARBA" id="ARBA00005600"/>
    </source>
</evidence>
<evidence type="ECO:0000256" key="7">
    <source>
        <dbReference type="ARBA" id="ARBA00023157"/>
    </source>
</evidence>
<dbReference type="GO" id="GO:0016787">
    <property type="term" value="F:hydrolase activity"/>
    <property type="evidence" value="ECO:0007669"/>
    <property type="project" value="UniProtKB-KW"/>
</dbReference>
<evidence type="ECO:0000256" key="6">
    <source>
        <dbReference type="ARBA" id="ARBA00022801"/>
    </source>
</evidence>
<dbReference type="SUPFAM" id="SSF54076">
    <property type="entry name" value="RNase A-like"/>
    <property type="match status" value="1"/>
</dbReference>
<dbReference type="InterPro" id="IPR023411">
    <property type="entry name" value="RNaseA_AS"/>
</dbReference>
<evidence type="ECO:0000256" key="4">
    <source>
        <dbReference type="ARBA" id="ARBA00022722"/>
    </source>
</evidence>
<keyword evidence="4 8" id="KW-0540">Nuclease</keyword>
<dbReference type="CDD" id="cd06265">
    <property type="entry name" value="RNase_A_canonical"/>
    <property type="match status" value="1"/>
</dbReference>
<keyword evidence="5 8" id="KW-0255">Endonuclease</keyword>
<dbReference type="SMART" id="SM00092">
    <property type="entry name" value="RNAse_Pc"/>
    <property type="match status" value="1"/>
</dbReference>
<keyword evidence="7" id="KW-1015">Disulfide bond</keyword>
<dbReference type="GO" id="GO:0005576">
    <property type="term" value="C:extracellular region"/>
    <property type="evidence" value="ECO:0007669"/>
    <property type="project" value="UniProtKB-SubCell"/>
</dbReference>
<dbReference type="Gene3D" id="3.10.130.10">
    <property type="entry name" value="Ribonuclease A-like domain"/>
    <property type="match status" value="1"/>
</dbReference>
<evidence type="ECO:0000259" key="9">
    <source>
        <dbReference type="SMART" id="SM00092"/>
    </source>
</evidence>
<feature type="signal peptide" evidence="8">
    <location>
        <begin position="1"/>
        <end position="18"/>
    </location>
</feature>
<accession>A0A9D3XNT0</accession>
<protein>
    <recommendedName>
        <fullName evidence="9">Ribonuclease A-domain domain-containing protein</fullName>
    </recommendedName>
</protein>
<dbReference type="PANTHER" id="PTHR11437:SF10">
    <property type="entry name" value="ANGIOGENIN-RELATED"/>
    <property type="match status" value="1"/>
</dbReference>
<evidence type="ECO:0000313" key="10">
    <source>
        <dbReference type="EMBL" id="KAH1182480.1"/>
    </source>
</evidence>
<feature type="chain" id="PRO_5039744860" description="Ribonuclease A-domain domain-containing protein" evidence="8">
    <location>
        <begin position="19"/>
        <end position="261"/>
    </location>
</feature>